<proteinExistence type="predicted"/>
<name>A0A1B6LRI6_9HEMI</name>
<sequence length="119" mass="13566">MFVTVKYGEGEKLKVNPNCYIRMIYDYIRKQLNIPPEIEFDLCKEDGERCHILEYPPNTNAAAQGILVPRQTFWVLVLQGTLNSGTSDTGNSGFKISGDNPREVKMYEESELHIVHNST</sequence>
<dbReference type="PANTHER" id="PTHR33887:SF4">
    <property type="entry name" value="AB2-183"/>
    <property type="match status" value="1"/>
</dbReference>
<evidence type="ECO:0008006" key="2">
    <source>
        <dbReference type="Google" id="ProtNLM"/>
    </source>
</evidence>
<accession>A0A1B6LRI6</accession>
<protein>
    <recommendedName>
        <fullName evidence="2">RBD domain-containing protein</fullName>
    </recommendedName>
</protein>
<dbReference type="Pfam" id="PF15874">
    <property type="entry name" value="Il2rg"/>
    <property type="match status" value="1"/>
</dbReference>
<reference evidence="1" key="1">
    <citation type="submission" date="2015-11" db="EMBL/GenBank/DDBJ databases">
        <title>De novo transcriptome assembly of four potential Pierce s Disease insect vectors from Arizona vineyards.</title>
        <authorList>
            <person name="Tassone E.E."/>
        </authorList>
    </citation>
    <scope>NUCLEOTIDE SEQUENCE</scope>
</reference>
<dbReference type="AlphaFoldDB" id="A0A1B6LRI6"/>
<gene>
    <name evidence="1" type="ORF">g.50778</name>
</gene>
<organism evidence="1">
    <name type="scientific">Graphocephala atropunctata</name>
    <dbReference type="NCBI Taxonomy" id="36148"/>
    <lineage>
        <taxon>Eukaryota</taxon>
        <taxon>Metazoa</taxon>
        <taxon>Ecdysozoa</taxon>
        <taxon>Arthropoda</taxon>
        <taxon>Hexapoda</taxon>
        <taxon>Insecta</taxon>
        <taxon>Pterygota</taxon>
        <taxon>Neoptera</taxon>
        <taxon>Paraneoptera</taxon>
        <taxon>Hemiptera</taxon>
        <taxon>Auchenorrhyncha</taxon>
        <taxon>Membracoidea</taxon>
        <taxon>Cicadellidae</taxon>
        <taxon>Cicadellinae</taxon>
        <taxon>Cicadellini</taxon>
        <taxon>Graphocephala</taxon>
    </lineage>
</organism>
<evidence type="ECO:0000313" key="1">
    <source>
        <dbReference type="EMBL" id="JAT26169.1"/>
    </source>
</evidence>
<dbReference type="InterPro" id="IPR039471">
    <property type="entry name" value="CXorf65-like"/>
</dbReference>
<dbReference type="EMBL" id="GEBQ01013808">
    <property type="protein sequence ID" value="JAT26169.1"/>
    <property type="molecule type" value="Transcribed_RNA"/>
</dbReference>
<dbReference type="PANTHER" id="PTHR33887">
    <property type="entry name" value="PB1 DOMAIN-CONTAINING PROTEIN"/>
    <property type="match status" value="1"/>
</dbReference>